<dbReference type="AlphaFoldDB" id="A0A927MKG0"/>
<protein>
    <submittedName>
        <fullName evidence="1">Uncharacterized protein</fullName>
    </submittedName>
</protein>
<keyword evidence="2" id="KW-1185">Reference proteome</keyword>
<gene>
    <name evidence="1" type="ORF">H4683_001875</name>
</gene>
<proteinExistence type="predicted"/>
<organism evidence="1 2">
    <name type="scientific">Sporosarcina limicola</name>
    <dbReference type="NCBI Taxonomy" id="34101"/>
    <lineage>
        <taxon>Bacteria</taxon>
        <taxon>Bacillati</taxon>
        <taxon>Bacillota</taxon>
        <taxon>Bacilli</taxon>
        <taxon>Bacillales</taxon>
        <taxon>Caryophanaceae</taxon>
        <taxon>Sporosarcina</taxon>
    </lineage>
</organism>
<accession>A0A927MKG0</accession>
<name>A0A927MKG0_9BACL</name>
<evidence type="ECO:0000313" key="1">
    <source>
        <dbReference type="EMBL" id="MBE1554797.1"/>
    </source>
</evidence>
<sequence>MNYKVLIANGDKLIDKRIVGVGDISISDGAYLLYDRAGGLIFTAPFDSVIYIASS</sequence>
<comment type="caution">
    <text evidence="1">The sequence shown here is derived from an EMBL/GenBank/DDBJ whole genome shotgun (WGS) entry which is preliminary data.</text>
</comment>
<reference evidence="1" key="1">
    <citation type="submission" date="2020-10" db="EMBL/GenBank/DDBJ databases">
        <title>Genomic Encyclopedia of Type Strains, Phase IV (KMG-IV): sequencing the most valuable type-strain genomes for metagenomic binning, comparative biology and taxonomic classification.</title>
        <authorList>
            <person name="Goeker M."/>
        </authorList>
    </citation>
    <scope>NUCLEOTIDE SEQUENCE</scope>
    <source>
        <strain evidence="1">DSM 13886</strain>
    </source>
</reference>
<dbReference type="EMBL" id="JADBEL010000008">
    <property type="protein sequence ID" value="MBE1554797.1"/>
    <property type="molecule type" value="Genomic_DNA"/>
</dbReference>
<evidence type="ECO:0000313" key="2">
    <source>
        <dbReference type="Proteomes" id="UP000658225"/>
    </source>
</evidence>
<dbReference type="Proteomes" id="UP000658225">
    <property type="component" value="Unassembled WGS sequence"/>
</dbReference>
<dbReference type="RefSeq" id="WP_192598547.1">
    <property type="nucleotide sequence ID" value="NZ_JADBEL010000008.1"/>
</dbReference>